<keyword evidence="2" id="KW-1185">Reference proteome</keyword>
<gene>
    <name evidence="1" type="ORF">MML48_6g00009217</name>
</gene>
<dbReference type="EMBL" id="CM043020">
    <property type="protein sequence ID" value="KAI4459431.1"/>
    <property type="molecule type" value="Genomic_DNA"/>
</dbReference>
<proteinExistence type="predicted"/>
<evidence type="ECO:0000313" key="2">
    <source>
        <dbReference type="Proteomes" id="UP001056778"/>
    </source>
</evidence>
<organism evidence="1 2">
    <name type="scientific">Holotrichia oblita</name>
    <name type="common">Chafer beetle</name>
    <dbReference type="NCBI Taxonomy" id="644536"/>
    <lineage>
        <taxon>Eukaryota</taxon>
        <taxon>Metazoa</taxon>
        <taxon>Ecdysozoa</taxon>
        <taxon>Arthropoda</taxon>
        <taxon>Hexapoda</taxon>
        <taxon>Insecta</taxon>
        <taxon>Pterygota</taxon>
        <taxon>Neoptera</taxon>
        <taxon>Endopterygota</taxon>
        <taxon>Coleoptera</taxon>
        <taxon>Polyphaga</taxon>
        <taxon>Scarabaeiformia</taxon>
        <taxon>Scarabaeidae</taxon>
        <taxon>Melolonthinae</taxon>
        <taxon>Holotrichia</taxon>
    </lineage>
</organism>
<accession>A0ACB9SXZ5</accession>
<dbReference type="Proteomes" id="UP001056778">
    <property type="component" value="Chromosome 6"/>
</dbReference>
<comment type="caution">
    <text evidence="1">The sequence shown here is derived from an EMBL/GenBank/DDBJ whole genome shotgun (WGS) entry which is preliminary data.</text>
</comment>
<reference evidence="1" key="1">
    <citation type="submission" date="2022-04" db="EMBL/GenBank/DDBJ databases">
        <title>Chromosome-scale genome assembly of Holotrichia oblita Faldermann.</title>
        <authorList>
            <person name="Rongchong L."/>
        </authorList>
    </citation>
    <scope>NUCLEOTIDE SEQUENCE</scope>
    <source>
        <strain evidence="1">81SQS9</strain>
    </source>
</reference>
<evidence type="ECO:0000313" key="1">
    <source>
        <dbReference type="EMBL" id="KAI4459431.1"/>
    </source>
</evidence>
<sequence>MASLIFILFVLTTFMACSQQSEETLQLVHVSGKQRAYQLGKLLRTKYDSFLGDIYTPELVEATSTDYDRTKMSALLVLAGLFPPAPSQTWNDNLSWLPIPYHFERNEYDYFIRRPTGYCPTYVTELKKITELPVYKKVLQDYEEVLKYIEQSIEKPTRSLDDVFAIYQTLDSEMQMNLTLPEWTKTVFPDPISFLAGQQCNFENYNDILKRLNGGRMLKKVIENMKNKTSDKLTPLGRKIYLYSGHENNVINILAALNVFLPHVPNYSAAAIIELHKLSETGEHVVKVLYAKDVEAEPEVQQIPGCESLCDLNKFIEITKSHVPVNYTAECNSDVFLN</sequence>
<protein>
    <submittedName>
        <fullName evidence="1">Acid phosphatase-related</fullName>
    </submittedName>
</protein>
<name>A0ACB9SXZ5_HOLOL</name>